<dbReference type="GO" id="GO:0030976">
    <property type="term" value="F:thiamine pyrophosphate binding"/>
    <property type="evidence" value="ECO:0007669"/>
    <property type="project" value="InterPro"/>
</dbReference>
<dbReference type="Pfam" id="PF12838">
    <property type="entry name" value="Fer4_7"/>
    <property type="match status" value="1"/>
</dbReference>
<feature type="binding site" evidence="13">
    <location>
        <position position="787"/>
    </location>
    <ligand>
        <name>[4Fe-4S] cluster</name>
        <dbReference type="ChEBI" id="CHEBI:49883"/>
        <label>1</label>
    </ligand>
</feature>
<dbReference type="EMBL" id="LT629750">
    <property type="protein sequence ID" value="SDS82591.1"/>
    <property type="molecule type" value="Genomic_DNA"/>
</dbReference>
<dbReference type="PANTHER" id="PTHR32154">
    <property type="entry name" value="PYRUVATE-FLAVODOXIN OXIDOREDUCTASE-RELATED"/>
    <property type="match status" value="1"/>
</dbReference>
<keyword evidence="15" id="KW-0670">Pyruvate</keyword>
<comment type="function">
    <text evidence="10">Oxidoreductase required for the transfer of electrons from pyruvate to flavodoxin.</text>
</comment>
<dbReference type="CDD" id="cd03377">
    <property type="entry name" value="TPP_PFOR_PNO"/>
    <property type="match status" value="1"/>
</dbReference>
<dbReference type="InterPro" id="IPR011895">
    <property type="entry name" value="Pyrv_flavodox_OxRed"/>
</dbReference>
<evidence type="ECO:0000256" key="9">
    <source>
        <dbReference type="ARBA" id="ARBA00048963"/>
    </source>
</evidence>
<dbReference type="InterPro" id="IPR019456">
    <property type="entry name" value="Pyrv-flavodox_OxRtase_EKR"/>
</dbReference>
<evidence type="ECO:0000313" key="16">
    <source>
        <dbReference type="Proteomes" id="UP000243904"/>
    </source>
</evidence>
<dbReference type="PROSITE" id="PS00198">
    <property type="entry name" value="4FE4S_FER_1"/>
    <property type="match status" value="1"/>
</dbReference>
<dbReference type="RefSeq" id="WP_244549119.1">
    <property type="nucleotide sequence ID" value="NZ_LT629750.1"/>
</dbReference>
<dbReference type="InterPro" id="IPR002880">
    <property type="entry name" value="Pyrv_Fd/Flavodoxin_OxRdtase_N"/>
</dbReference>
<feature type="binding site" evidence="13">
    <location>
        <position position="1110"/>
    </location>
    <ligand>
        <name>[4Fe-4S] cluster</name>
        <dbReference type="ChEBI" id="CHEBI:49883"/>
        <label>3</label>
    </ligand>
</feature>
<comment type="catalytic activity">
    <reaction evidence="9 10">
        <text>oxidized [flavodoxin] + pyruvate + CoA + 2 H(+) = reduced [flavodoxin] + acetyl-CoA + CO2</text>
        <dbReference type="Rhea" id="RHEA:44140"/>
        <dbReference type="Rhea" id="RHEA-COMP:10622"/>
        <dbReference type="Rhea" id="RHEA-COMP:10623"/>
        <dbReference type="ChEBI" id="CHEBI:15361"/>
        <dbReference type="ChEBI" id="CHEBI:15378"/>
        <dbReference type="ChEBI" id="CHEBI:16526"/>
        <dbReference type="ChEBI" id="CHEBI:57287"/>
        <dbReference type="ChEBI" id="CHEBI:57288"/>
        <dbReference type="ChEBI" id="CHEBI:57618"/>
        <dbReference type="ChEBI" id="CHEBI:58210"/>
    </reaction>
</comment>
<dbReference type="PIRSF" id="PIRSF000159">
    <property type="entry name" value="NifJ"/>
    <property type="match status" value="1"/>
</dbReference>
<feature type="binding site" evidence="11">
    <location>
        <position position="135"/>
    </location>
    <ligand>
        <name>pyruvate</name>
        <dbReference type="ChEBI" id="CHEBI:15361"/>
    </ligand>
</feature>
<dbReference type="Gene3D" id="3.30.70.20">
    <property type="match status" value="1"/>
</dbReference>
<evidence type="ECO:0000256" key="1">
    <source>
        <dbReference type="ARBA" id="ARBA00009032"/>
    </source>
</evidence>
<dbReference type="InterPro" id="IPR017896">
    <property type="entry name" value="4Fe4S_Fe-S-bd"/>
</dbReference>
<feature type="binding site" evidence="11">
    <location>
        <begin position="1030"/>
        <end position="1035"/>
    </location>
    <ligand>
        <name>thiamine diphosphate</name>
        <dbReference type="ChEBI" id="CHEBI:58937"/>
    </ligand>
</feature>
<dbReference type="Gene3D" id="4.10.780.10">
    <property type="entry name" value="Pyruvate-flavodoxin oxidoreductase, EKR domain"/>
    <property type="match status" value="1"/>
</dbReference>
<keyword evidence="4 13" id="KW-0479">Metal-binding</keyword>
<feature type="binding site" evidence="11">
    <location>
        <position position="85"/>
    </location>
    <ligand>
        <name>thiamine diphosphate</name>
        <dbReference type="ChEBI" id="CHEBI:58937"/>
    </ligand>
</feature>
<sequence>MNAVIKLNSGDTPKPAAELAANKAVRTTMDGNTAVAHVAYRVNEVCAIYPITPSSTMAELADQWAAEGLQNIWGNIPLVQEMQSEGGASGTVHGALQSGAMTTTFTSSQGLMLMLPNMMKIAGELTSTVFHVAARSLATSALSIFGDHSDVMTVRTTGFALISSANVQEAHDTALIAEAATLEARVPFLHFFDGFRTSHELNTLDLIPDASIRTMISDDLVRAHRARALNPENPFIRGTAQNPDTFFQAREAVSPFYAKVPGIVDAAMARFAALTGRLYKLFEYEGAPDAERVLVLMGSGAETARETVKALVARGEKVGVLQVRLFRPFSTAHFLAALPPSVGAIAVLEQTKEPGAAGEPLYLDVVATLAQGFGSGQRSSMPRVIGGRYGLSSKDFTPAMAKAALDELARRDGQNQFAGRNSFTLGIEDDVSFSNLAVEKGFTIETANTTRAVFYGLGADGTVGANKNSVKIIAEDAKQYAQGYFVYDSHKSGAQTISHLRFGPDPIKAPYLIASAGFVACHQFGFLERQDLLRIAAPGGVFLLNSPYGKDQTWDELPKSVQQEIIDKKLRFFVIDASTVARDVGLGVRTNTVLQTCFFAISGVLPREDAIRHIKESIRKTYSGKGEAVVTKNFAAVDATLARLFEIKVPATATNPMDLPPIVVASAPDFVKRVTSLMLVGRGDDIPVSLIPADGTFPSGTSAFEKRNIAEAVPVWEEDLCIQCGQCSFVCPHSVIRARYYNEDALVGAPASFKSVPVNARGYPEARFTLQFYIEDCTGCGLCVEACPAISPREPDVKAINLADKEPLVAAERANIAFFEGLPVNDRARVDFDKVRGVQFLEPLFQFSGACAGCGETPYLKLLSQLFGDRAQIANATGCSSIYGGSLPVTPWAVDREGRGPAWSNSLFEDNAEFGLGFRLAADKHLALARALLTQLTPLVGEELATGVLNAPQIHEFELRAQRIRVAELKTRLLKIESEPARNLLSVVDHLVRRSIWIVGGDGWAFDIGFGGLDHVMATGRNVNILVLNTEVYSNTGGQASKATPLGAVAKFAAAGKRVARKDLALQAIAYGNVYVAQVAMGANSQQTLDAFREAEAYDGPSLILAYSQCIAHGIDMRFGMKQQDLAVACGYWPLLRFNPTMRSVGKSPFQLDSPRPTIPFKDYAYNEVRYSSLARSLPDEAALLLANAQAAVIDKYQQYEALAAQDGSRFQPGSDEPASPAS</sequence>
<feature type="binding site" evidence="11">
    <location>
        <position position="879"/>
    </location>
    <ligand>
        <name>thiamine diphosphate</name>
        <dbReference type="ChEBI" id="CHEBI:58937"/>
    </ligand>
</feature>
<comment type="cofactor">
    <cofactor evidence="13">
        <name>[4Fe-4S] cluster</name>
        <dbReference type="ChEBI" id="CHEBI:49883"/>
    </cofactor>
    <text evidence="13">Binds 3 [4Fe-4S] clusters per subunit.</text>
</comment>
<dbReference type="Pfam" id="PF01855">
    <property type="entry name" value="POR_N"/>
    <property type="match status" value="1"/>
</dbReference>
<dbReference type="PANTHER" id="PTHR32154:SF0">
    <property type="entry name" value="PYRUVATE-FLAVODOXIN OXIDOREDUCTASE-RELATED"/>
    <property type="match status" value="1"/>
</dbReference>
<dbReference type="Gene3D" id="3.40.50.970">
    <property type="match status" value="2"/>
</dbReference>
<dbReference type="Pfam" id="PF17147">
    <property type="entry name" value="PFOR_II"/>
    <property type="match status" value="1"/>
</dbReference>
<dbReference type="InterPro" id="IPR011766">
    <property type="entry name" value="TPP_enzyme_TPP-bd"/>
</dbReference>
<dbReference type="GO" id="GO:0006979">
    <property type="term" value="P:response to oxidative stress"/>
    <property type="evidence" value="ECO:0007669"/>
    <property type="project" value="TreeGrafter"/>
</dbReference>
<dbReference type="InterPro" id="IPR029061">
    <property type="entry name" value="THDP-binding"/>
</dbReference>
<dbReference type="SMART" id="SM00890">
    <property type="entry name" value="EKR"/>
    <property type="match status" value="1"/>
</dbReference>
<name>A0A1H1VDQ9_9BRAD</name>
<feature type="binding site" evidence="11">
    <location>
        <position position="856"/>
    </location>
    <ligand>
        <name>thiamine diphosphate</name>
        <dbReference type="ChEBI" id="CHEBI:58937"/>
    </ligand>
</feature>
<dbReference type="FunFam" id="3.40.50.920:FF:000007">
    <property type="entry name" value="Pyruvate:ferredoxin (Flavodoxin) oxidoreductase"/>
    <property type="match status" value="1"/>
</dbReference>
<dbReference type="Gene3D" id="3.40.920.10">
    <property type="entry name" value="Pyruvate-ferredoxin oxidoreductase, PFOR, domain III"/>
    <property type="match status" value="1"/>
</dbReference>
<evidence type="ECO:0000256" key="7">
    <source>
        <dbReference type="ARBA" id="ARBA00023004"/>
    </source>
</evidence>
<proteinExistence type="inferred from homology"/>
<feature type="binding site" evidence="13">
    <location>
        <position position="851"/>
    </location>
    <ligand>
        <name>[4Fe-4S] cluster</name>
        <dbReference type="ChEBI" id="CHEBI:49883"/>
        <label>3</label>
    </ligand>
</feature>
<feature type="binding site" evidence="13">
    <location>
        <position position="777"/>
    </location>
    <ligand>
        <name>[4Fe-4S] cluster</name>
        <dbReference type="ChEBI" id="CHEBI:49883"/>
        <label>2</label>
    </ligand>
</feature>
<keyword evidence="16" id="KW-1185">Reference proteome</keyword>
<dbReference type="GO" id="GO:0022900">
    <property type="term" value="P:electron transport chain"/>
    <property type="evidence" value="ECO:0007669"/>
    <property type="project" value="InterPro"/>
</dbReference>
<dbReference type="InterPro" id="IPR017900">
    <property type="entry name" value="4Fe4S_Fe_S_CS"/>
</dbReference>
<dbReference type="Pfam" id="PF10371">
    <property type="entry name" value="EKR"/>
    <property type="match status" value="1"/>
</dbReference>
<feature type="domain" description="4Fe-4S ferredoxin-type" evidence="14">
    <location>
        <begin position="712"/>
        <end position="741"/>
    </location>
</feature>
<dbReference type="Proteomes" id="UP000243904">
    <property type="component" value="Chromosome I"/>
</dbReference>
<keyword evidence="6 10" id="KW-0560">Oxidoreductase</keyword>
<feature type="binding site" evidence="13">
    <location>
        <position position="854"/>
    </location>
    <ligand>
        <name>[4Fe-4S] cluster</name>
        <dbReference type="ChEBI" id="CHEBI:49883"/>
        <label>3</label>
    </ligand>
</feature>
<keyword evidence="5 10" id="KW-0249">Electron transport</keyword>
<gene>
    <name evidence="15" type="ORF">SAMN05444158_3356</name>
</gene>
<feature type="binding site" evidence="11">
    <location>
        <begin position="1001"/>
        <end position="1004"/>
    </location>
    <ligand>
        <name>thiamine diphosphate</name>
        <dbReference type="ChEBI" id="CHEBI:58937"/>
    </ligand>
</feature>
<feature type="binding site" evidence="13">
    <location>
        <position position="727"/>
    </location>
    <ligand>
        <name>[4Fe-4S] cluster</name>
        <dbReference type="ChEBI" id="CHEBI:49883"/>
        <label>1</label>
    </ligand>
</feature>
<dbReference type="CDD" id="cd07034">
    <property type="entry name" value="TPP_PYR_PFOR_IOR-alpha_like"/>
    <property type="match status" value="1"/>
</dbReference>
<accession>A0A1H1VDQ9</accession>
<evidence type="ECO:0000256" key="13">
    <source>
        <dbReference type="PIRSR" id="PIRSR000159-50"/>
    </source>
</evidence>
<evidence type="ECO:0000256" key="11">
    <source>
        <dbReference type="PIRSR" id="PIRSR000159-1"/>
    </source>
</evidence>
<dbReference type="AlphaFoldDB" id="A0A1H1VDQ9"/>
<dbReference type="InterPro" id="IPR037112">
    <property type="entry name" value="Pyrv-flavodox_OxR_EKR_sf"/>
</dbReference>
<evidence type="ECO:0000256" key="4">
    <source>
        <dbReference type="ARBA" id="ARBA00022723"/>
    </source>
</evidence>
<keyword evidence="8 13" id="KW-0411">Iron-sulfur</keyword>
<dbReference type="GO" id="GO:0044281">
    <property type="term" value="P:small molecule metabolic process"/>
    <property type="evidence" value="ECO:0007669"/>
    <property type="project" value="UniProtKB-ARBA"/>
</dbReference>
<dbReference type="Pfam" id="PF02775">
    <property type="entry name" value="TPP_enzyme_C"/>
    <property type="match status" value="1"/>
</dbReference>
<feature type="site" description="Important for catalytic activity" evidence="12">
    <location>
        <position position="1035"/>
    </location>
</feature>
<dbReference type="InterPro" id="IPR019752">
    <property type="entry name" value="Pyrv/ketoisovalerate_OxRed_cat"/>
</dbReference>
<feature type="binding site" evidence="11">
    <location>
        <position position="52"/>
    </location>
    <ligand>
        <name>pyruvate</name>
        <dbReference type="ChEBI" id="CHEBI:15361"/>
    </ligand>
</feature>
<evidence type="ECO:0000256" key="2">
    <source>
        <dbReference type="ARBA" id="ARBA00022448"/>
    </source>
</evidence>
<feature type="site" description="Important for catalytic activity" evidence="12">
    <location>
        <position position="135"/>
    </location>
</feature>
<feature type="binding site" evidence="13">
    <location>
        <position position="731"/>
    </location>
    <ligand>
        <name>[4Fe-4S] cluster</name>
        <dbReference type="ChEBI" id="CHEBI:49883"/>
        <label>2</label>
    </ligand>
</feature>
<feature type="binding site" evidence="13">
    <location>
        <position position="721"/>
    </location>
    <ligand>
        <name>[4Fe-4S] cluster</name>
        <dbReference type="ChEBI" id="CHEBI:49883"/>
        <label>1</label>
    </ligand>
</feature>
<feature type="binding site" evidence="13">
    <location>
        <position position="780"/>
    </location>
    <ligand>
        <name>[4Fe-4S] cluster</name>
        <dbReference type="ChEBI" id="CHEBI:49883"/>
        <label>2</label>
    </ligand>
</feature>
<dbReference type="Gene3D" id="3.40.50.920">
    <property type="match status" value="1"/>
</dbReference>
<dbReference type="FunFam" id="3.40.920.10:FF:000001">
    <property type="entry name" value="Pyruvate:ferredoxin (Flavodoxin) oxidoreductase"/>
    <property type="match status" value="1"/>
</dbReference>
<dbReference type="EC" id="1.2.7.-" evidence="10"/>
<comment type="similarity">
    <text evidence="1 10">Belongs to the pyruvate:ferredoxin/flavodoxin oxidoreductase family.</text>
</comment>
<keyword evidence="2 10" id="KW-0813">Transport</keyword>
<dbReference type="SUPFAM" id="SSF52518">
    <property type="entry name" value="Thiamin diphosphate-binding fold (THDP-binding)"/>
    <property type="match status" value="2"/>
</dbReference>
<dbReference type="PROSITE" id="PS51379">
    <property type="entry name" value="4FE4S_FER_2"/>
    <property type="match status" value="2"/>
</dbReference>
<dbReference type="GO" id="GO:0005506">
    <property type="term" value="F:iron ion binding"/>
    <property type="evidence" value="ECO:0007669"/>
    <property type="project" value="InterPro"/>
</dbReference>
<protein>
    <recommendedName>
        <fullName evidence="10">Pyruvate-flavodoxin oxidoreductase</fullName>
        <ecNumber evidence="10">1.2.7.-</ecNumber>
    </recommendedName>
</protein>
<evidence type="ECO:0000256" key="8">
    <source>
        <dbReference type="ARBA" id="ARBA00023014"/>
    </source>
</evidence>
<dbReference type="GO" id="GO:0016903">
    <property type="term" value="F:oxidoreductase activity, acting on the aldehyde or oxo group of donors"/>
    <property type="evidence" value="ECO:0007669"/>
    <property type="project" value="InterPro"/>
</dbReference>
<dbReference type="InterPro" id="IPR033412">
    <property type="entry name" value="PFOR_II"/>
</dbReference>
<dbReference type="Pfam" id="PF01558">
    <property type="entry name" value="POR"/>
    <property type="match status" value="1"/>
</dbReference>
<evidence type="ECO:0000259" key="14">
    <source>
        <dbReference type="PROSITE" id="PS51379"/>
    </source>
</evidence>
<feature type="binding site" evidence="13">
    <location>
        <position position="724"/>
    </location>
    <ligand>
        <name>[4Fe-4S] cluster</name>
        <dbReference type="ChEBI" id="CHEBI:49883"/>
        <label>1</label>
    </ligand>
</feature>
<feature type="domain" description="4Fe-4S ferredoxin-type" evidence="14">
    <location>
        <begin position="768"/>
        <end position="795"/>
    </location>
</feature>
<feature type="site" description="Important for catalytic activity" evidence="12">
    <location>
        <position position="52"/>
    </location>
</feature>
<dbReference type="NCBIfam" id="TIGR02176">
    <property type="entry name" value="pyruv_ox_red"/>
    <property type="match status" value="1"/>
</dbReference>
<keyword evidence="3 13" id="KW-0004">4Fe-4S</keyword>
<evidence type="ECO:0000256" key="5">
    <source>
        <dbReference type="ARBA" id="ARBA00022982"/>
    </source>
</evidence>
<keyword evidence="7 13" id="KW-0408">Iron</keyword>
<reference evidence="16" key="1">
    <citation type="submission" date="2016-10" db="EMBL/GenBank/DDBJ databases">
        <authorList>
            <person name="Varghese N."/>
            <person name="Submissions S."/>
        </authorList>
    </citation>
    <scope>NUCLEOTIDE SEQUENCE [LARGE SCALE GENOMIC DNA]</scope>
    <source>
        <strain evidence="16">GAS369</strain>
    </source>
</reference>
<feature type="binding site" evidence="13">
    <location>
        <position position="783"/>
    </location>
    <ligand>
        <name>[4Fe-4S] cluster</name>
        <dbReference type="ChEBI" id="CHEBI:49883"/>
        <label>2</label>
    </ligand>
</feature>
<dbReference type="SUPFAM" id="SSF52922">
    <property type="entry name" value="TK C-terminal domain-like"/>
    <property type="match status" value="1"/>
</dbReference>
<dbReference type="GO" id="GO:0051539">
    <property type="term" value="F:4 iron, 4 sulfur cluster binding"/>
    <property type="evidence" value="ECO:0007669"/>
    <property type="project" value="UniProtKB-KW"/>
</dbReference>
<evidence type="ECO:0000256" key="12">
    <source>
        <dbReference type="PIRSR" id="PIRSR000159-2"/>
    </source>
</evidence>
<dbReference type="SUPFAM" id="SSF53323">
    <property type="entry name" value="Pyruvate-ferredoxin oxidoreductase, PFOR, domain III"/>
    <property type="match status" value="1"/>
</dbReference>
<evidence type="ECO:0000256" key="10">
    <source>
        <dbReference type="PIRNR" id="PIRNR000159"/>
    </source>
</evidence>
<dbReference type="SUPFAM" id="SSF54862">
    <property type="entry name" value="4Fe-4S ferredoxins"/>
    <property type="match status" value="1"/>
</dbReference>
<dbReference type="InterPro" id="IPR050722">
    <property type="entry name" value="Pyruvate:ferred/Flavod_OxRd"/>
</dbReference>
<evidence type="ECO:0000313" key="15">
    <source>
        <dbReference type="EMBL" id="SDS82591.1"/>
    </source>
</evidence>
<evidence type="ECO:0000256" key="3">
    <source>
        <dbReference type="ARBA" id="ARBA00022485"/>
    </source>
</evidence>
<feature type="site" description="Important for catalytic activity" evidence="12">
    <location>
        <position position="85"/>
    </location>
</feature>
<dbReference type="InterPro" id="IPR009014">
    <property type="entry name" value="Transketo_C/PFOR_II"/>
</dbReference>
<dbReference type="InterPro" id="IPR002869">
    <property type="entry name" value="Pyrv_flavodox_OxRed_cen"/>
</dbReference>
<dbReference type="FunFam" id="3.40.50.970:FF:000012">
    <property type="entry name" value="Pyruvate:ferredoxin (Flavodoxin) oxidoreductase"/>
    <property type="match status" value="1"/>
</dbReference>
<feature type="binding site" evidence="13">
    <location>
        <position position="879"/>
    </location>
    <ligand>
        <name>[4Fe-4S] cluster</name>
        <dbReference type="ChEBI" id="CHEBI:49883"/>
        <label>3</label>
    </ligand>
</feature>
<evidence type="ECO:0000256" key="6">
    <source>
        <dbReference type="ARBA" id="ARBA00023002"/>
    </source>
</evidence>
<organism evidence="15 16">
    <name type="scientific">Bradyrhizobium canariense</name>
    <dbReference type="NCBI Taxonomy" id="255045"/>
    <lineage>
        <taxon>Bacteria</taxon>
        <taxon>Pseudomonadati</taxon>
        <taxon>Pseudomonadota</taxon>
        <taxon>Alphaproteobacteria</taxon>
        <taxon>Hyphomicrobiales</taxon>
        <taxon>Nitrobacteraceae</taxon>
        <taxon>Bradyrhizobium</taxon>
    </lineage>
</organism>